<keyword evidence="4 6" id="KW-1133">Transmembrane helix</keyword>
<dbReference type="RefSeq" id="WP_209812132.1">
    <property type="nucleotide sequence ID" value="NZ_JAGGKT010000017.1"/>
</dbReference>
<evidence type="ECO:0000256" key="3">
    <source>
        <dbReference type="ARBA" id="ARBA00022692"/>
    </source>
</evidence>
<feature type="transmembrane region" description="Helical" evidence="6">
    <location>
        <begin position="225"/>
        <end position="244"/>
    </location>
</feature>
<gene>
    <name evidence="8" type="ORF">J2Z37_004145</name>
</gene>
<feature type="transmembrane region" description="Helical" evidence="6">
    <location>
        <begin position="180"/>
        <end position="204"/>
    </location>
</feature>
<evidence type="ECO:0000256" key="6">
    <source>
        <dbReference type="SAM" id="Phobius"/>
    </source>
</evidence>
<dbReference type="InterPro" id="IPR051449">
    <property type="entry name" value="ABC-2_transporter_component"/>
</dbReference>
<evidence type="ECO:0000256" key="4">
    <source>
        <dbReference type="ARBA" id="ARBA00022989"/>
    </source>
</evidence>
<keyword evidence="2" id="KW-1003">Cell membrane</keyword>
<comment type="subcellular location">
    <subcellularLocation>
        <location evidence="1">Cell membrane</location>
        <topology evidence="1">Multi-pass membrane protein</topology>
    </subcellularLocation>
</comment>
<dbReference type="Gene3D" id="3.40.1710.10">
    <property type="entry name" value="abc type-2 transporter like domain"/>
    <property type="match status" value="1"/>
</dbReference>
<dbReference type="InterPro" id="IPR013525">
    <property type="entry name" value="ABC2_TM"/>
</dbReference>
<evidence type="ECO:0000256" key="2">
    <source>
        <dbReference type="ARBA" id="ARBA00022475"/>
    </source>
</evidence>
<comment type="caution">
    <text evidence="8">The sequence shown here is derived from an EMBL/GenBank/DDBJ whole genome shotgun (WGS) entry which is preliminary data.</text>
</comment>
<evidence type="ECO:0000256" key="1">
    <source>
        <dbReference type="ARBA" id="ARBA00004651"/>
    </source>
</evidence>
<evidence type="ECO:0000313" key="9">
    <source>
        <dbReference type="Proteomes" id="UP001519343"/>
    </source>
</evidence>
<keyword evidence="3 6" id="KW-0812">Transmembrane</keyword>
<keyword evidence="5 6" id="KW-0472">Membrane</keyword>
<sequence length="379" mass="42116">MKVSDWILEEWTFLLKSKRMWIILLLVPLFFTFLFGSVYSGGKLRLLPVAFLDEDHSELSRQVMQAFDSSEVFSVREEVRSEDGLVHQIELGEAEVGVVIPKGFEKAVTRGERGELMTIIDGSNIMVVNSALNSANEIVQTFSGGISIKRVEAKGLTDDSVFSLRFAHRMLYNPGLSYSIFMPLGLVSALVQQVLLLAIALSVVRYKPLRVVPLGKWIYAKTVPYFWLGLFLVMSTMGILIKGYDFPFVGQTSQMLLLTVLFVFALVGLGMLISAISPNALQATQISMLLALLSFPLSGYTWPFISMPKALVSVAHVFPLTYYLDGLQKIAVKGSDWIQIQGDLVGLLLIAAVTFSITWFLLKVNSLGQVEGRHPLDHN</sequence>
<feature type="transmembrane region" description="Helical" evidence="6">
    <location>
        <begin position="344"/>
        <end position="362"/>
    </location>
</feature>
<accession>A0ABS4GV40</accession>
<name>A0ABS4GV40_9BACL</name>
<dbReference type="Proteomes" id="UP001519343">
    <property type="component" value="Unassembled WGS sequence"/>
</dbReference>
<protein>
    <submittedName>
        <fullName evidence="8">ABC-2 type transport system permease protein</fullName>
    </submittedName>
</protein>
<dbReference type="PRINTS" id="PR00164">
    <property type="entry name" value="ABC2TRNSPORT"/>
</dbReference>
<feature type="domain" description="ABC-2 type transporter transmembrane" evidence="7">
    <location>
        <begin position="18"/>
        <end position="360"/>
    </location>
</feature>
<feature type="transmembrane region" description="Helical" evidence="6">
    <location>
        <begin position="288"/>
        <end position="305"/>
    </location>
</feature>
<dbReference type="Pfam" id="PF12698">
    <property type="entry name" value="ABC2_membrane_3"/>
    <property type="match status" value="1"/>
</dbReference>
<keyword evidence="9" id="KW-1185">Reference proteome</keyword>
<evidence type="ECO:0000313" key="8">
    <source>
        <dbReference type="EMBL" id="MBP1934126.1"/>
    </source>
</evidence>
<proteinExistence type="predicted"/>
<feature type="transmembrane region" description="Helical" evidence="6">
    <location>
        <begin position="21"/>
        <end position="39"/>
    </location>
</feature>
<dbReference type="EMBL" id="JAGGKT010000017">
    <property type="protein sequence ID" value="MBP1934126.1"/>
    <property type="molecule type" value="Genomic_DNA"/>
</dbReference>
<feature type="transmembrane region" description="Helical" evidence="6">
    <location>
        <begin position="256"/>
        <end position="276"/>
    </location>
</feature>
<evidence type="ECO:0000259" key="7">
    <source>
        <dbReference type="Pfam" id="PF12698"/>
    </source>
</evidence>
<evidence type="ECO:0000256" key="5">
    <source>
        <dbReference type="ARBA" id="ARBA00023136"/>
    </source>
</evidence>
<organism evidence="8 9">
    <name type="scientific">Ammoniphilus resinae</name>
    <dbReference type="NCBI Taxonomy" id="861532"/>
    <lineage>
        <taxon>Bacteria</taxon>
        <taxon>Bacillati</taxon>
        <taxon>Bacillota</taxon>
        <taxon>Bacilli</taxon>
        <taxon>Bacillales</taxon>
        <taxon>Paenibacillaceae</taxon>
        <taxon>Aneurinibacillus group</taxon>
        <taxon>Ammoniphilus</taxon>
    </lineage>
</organism>
<reference evidence="8 9" key="1">
    <citation type="submission" date="2021-03" db="EMBL/GenBank/DDBJ databases">
        <title>Genomic Encyclopedia of Type Strains, Phase IV (KMG-IV): sequencing the most valuable type-strain genomes for metagenomic binning, comparative biology and taxonomic classification.</title>
        <authorList>
            <person name="Goeker M."/>
        </authorList>
    </citation>
    <scope>NUCLEOTIDE SEQUENCE [LARGE SCALE GENOMIC DNA]</scope>
    <source>
        <strain evidence="8 9">DSM 24738</strain>
    </source>
</reference>
<dbReference type="PANTHER" id="PTHR30294">
    <property type="entry name" value="MEMBRANE COMPONENT OF ABC TRANSPORTER YHHJ-RELATED"/>
    <property type="match status" value="1"/>
</dbReference>
<dbReference type="InterPro" id="IPR000412">
    <property type="entry name" value="ABC_2_transport"/>
</dbReference>
<dbReference type="PANTHER" id="PTHR30294:SF29">
    <property type="entry name" value="MULTIDRUG ABC TRANSPORTER PERMEASE YBHS-RELATED"/>
    <property type="match status" value="1"/>
</dbReference>